<name>A0A1G9T2B6_9ACTN</name>
<reference evidence="3" key="1">
    <citation type="submission" date="2016-10" db="EMBL/GenBank/DDBJ databases">
        <authorList>
            <person name="Varghese N."/>
            <person name="Submissions S."/>
        </authorList>
    </citation>
    <scope>NUCLEOTIDE SEQUENCE [LARGE SCALE GENOMIC DNA]</scope>
    <source>
        <strain evidence="3">DSM 45419</strain>
    </source>
</reference>
<protein>
    <submittedName>
        <fullName evidence="2">Uncharacterized protein</fullName>
    </submittedName>
</protein>
<dbReference type="AlphaFoldDB" id="A0A1G9T2B6"/>
<proteinExistence type="predicted"/>
<gene>
    <name evidence="2" type="ORF">SAMN05660642_02445</name>
</gene>
<feature type="signal peptide" evidence="1">
    <location>
        <begin position="1"/>
        <end position="25"/>
    </location>
</feature>
<evidence type="ECO:0000313" key="2">
    <source>
        <dbReference type="EMBL" id="SDM41225.1"/>
    </source>
</evidence>
<sequence length="148" mass="16116">MSTAVWAFIGVVAGGLLTVAAQATAESLKARAAARARHEQRERATRQFQRDTLIELQAAMADYRAALDRDRTQLLPLRSTEQQLSAARARYQMLVHRVSSSAAREAALAWETAALPWFQGDDSGTAAAEAEAWETAMRVTGEAVRATD</sequence>
<organism evidence="2 3">
    <name type="scientific">Geodermatophilus siccatus</name>
    <dbReference type="NCBI Taxonomy" id="1137991"/>
    <lineage>
        <taxon>Bacteria</taxon>
        <taxon>Bacillati</taxon>
        <taxon>Actinomycetota</taxon>
        <taxon>Actinomycetes</taxon>
        <taxon>Geodermatophilales</taxon>
        <taxon>Geodermatophilaceae</taxon>
        <taxon>Geodermatophilus</taxon>
    </lineage>
</organism>
<dbReference type="STRING" id="1137991.SAMN05660642_02445"/>
<dbReference type="Proteomes" id="UP000198680">
    <property type="component" value="Unassembled WGS sequence"/>
</dbReference>
<feature type="chain" id="PRO_5011684370" evidence="1">
    <location>
        <begin position="26"/>
        <end position="148"/>
    </location>
</feature>
<keyword evidence="3" id="KW-1185">Reference proteome</keyword>
<evidence type="ECO:0000256" key="1">
    <source>
        <dbReference type="SAM" id="SignalP"/>
    </source>
</evidence>
<dbReference type="OrthoDB" id="5191421at2"/>
<accession>A0A1G9T2B6</accession>
<keyword evidence="1" id="KW-0732">Signal</keyword>
<dbReference type="RefSeq" id="WP_091218323.1">
    <property type="nucleotide sequence ID" value="NZ_FNHE01000005.1"/>
</dbReference>
<dbReference type="EMBL" id="FNHE01000005">
    <property type="protein sequence ID" value="SDM41225.1"/>
    <property type="molecule type" value="Genomic_DNA"/>
</dbReference>
<evidence type="ECO:0000313" key="3">
    <source>
        <dbReference type="Proteomes" id="UP000198680"/>
    </source>
</evidence>